<protein>
    <submittedName>
        <fullName evidence="1">Uncharacterized protein</fullName>
    </submittedName>
</protein>
<dbReference type="AlphaFoldDB" id="A0AA49GNX1"/>
<accession>A0AA49GNX1</accession>
<name>A0AA49GNX1_9BACT</name>
<proteinExistence type="predicted"/>
<gene>
    <name evidence="1" type="ORF">K4G66_06175</name>
</gene>
<dbReference type="EMBL" id="CP120682">
    <property type="protein sequence ID" value="WKN38287.1"/>
    <property type="molecule type" value="Genomic_DNA"/>
</dbReference>
<evidence type="ECO:0000313" key="1">
    <source>
        <dbReference type="EMBL" id="WKN38287.1"/>
    </source>
</evidence>
<sequence>MNQTDFEVKILRQHWIKDDGQDDKEDLCSHGEVYIRIATEELATKESGSWTLSATGLYLLRSLEQDCEIGQFSNQLVPCCGHFMVPDEKGGNDVLIMGCPNGIDWKIRYSNGAVIFESEKGAEGRLLFTKYKSLVFNFISEIEDFYGDPKNKIIPDEEFDRSGFYQFCAEWNELKNKWK</sequence>
<reference evidence="1" key="2">
    <citation type="journal article" date="2024" name="Antonie Van Leeuwenhoek">
        <title>Roseihalotalea indica gen. nov., sp. nov., a halophilic Bacteroidetes from mesopelagic Southwest Indian Ocean with higher carbohydrate metabolic potential.</title>
        <authorList>
            <person name="Chen B."/>
            <person name="Zhang M."/>
            <person name="Lin D."/>
            <person name="Ye J."/>
            <person name="Tang K."/>
        </authorList>
    </citation>
    <scope>NUCLEOTIDE SEQUENCE</scope>
    <source>
        <strain evidence="1">TK19036</strain>
    </source>
</reference>
<reference evidence="1" key="1">
    <citation type="journal article" date="2023" name="Comput. Struct. Biotechnol. J.">
        <title>Discovery of a novel marine Bacteroidetes with a rich repertoire of carbohydrate-active enzymes.</title>
        <authorList>
            <person name="Chen B."/>
            <person name="Liu G."/>
            <person name="Chen Q."/>
            <person name="Wang H."/>
            <person name="Liu L."/>
            <person name="Tang K."/>
        </authorList>
    </citation>
    <scope>NUCLEOTIDE SEQUENCE</scope>
    <source>
        <strain evidence="1">TK19036</strain>
    </source>
</reference>
<organism evidence="1">
    <name type="scientific">Roseihalotalea indica</name>
    <dbReference type="NCBI Taxonomy" id="2867963"/>
    <lineage>
        <taxon>Bacteria</taxon>
        <taxon>Pseudomonadati</taxon>
        <taxon>Bacteroidota</taxon>
        <taxon>Cytophagia</taxon>
        <taxon>Cytophagales</taxon>
        <taxon>Catalimonadaceae</taxon>
        <taxon>Roseihalotalea</taxon>
    </lineage>
</organism>